<dbReference type="PATRIC" id="fig|1359157.3.peg.803"/>
<dbReference type="EMBL" id="LAOD01000023">
    <property type="protein sequence ID" value="KJV85642.1"/>
    <property type="molecule type" value="Genomic_DNA"/>
</dbReference>
<dbReference type="AlphaFoldDB" id="A0A0F3Q075"/>
<name>A0A0F3Q075_ANAPH</name>
<proteinExistence type="predicted"/>
<comment type="caution">
    <text evidence="1">The sequence shown here is derived from an EMBL/GenBank/DDBJ whole genome shotgun (WGS) entry which is preliminary data.</text>
</comment>
<organism evidence="1 2">
    <name type="scientific">Anaplasma phagocytophilum str. CRT53-1</name>
    <dbReference type="NCBI Taxonomy" id="1359157"/>
    <lineage>
        <taxon>Bacteria</taxon>
        <taxon>Pseudomonadati</taxon>
        <taxon>Pseudomonadota</taxon>
        <taxon>Alphaproteobacteria</taxon>
        <taxon>Rickettsiales</taxon>
        <taxon>Anaplasmataceae</taxon>
        <taxon>Anaplasma</taxon>
        <taxon>phagocytophilum group</taxon>
    </lineage>
</organism>
<accession>A0A0F3Q075</accession>
<protein>
    <submittedName>
        <fullName evidence="1">Uncharacterized protein</fullName>
    </submittedName>
</protein>
<sequence length="49" mass="5525">MLLCGSMINVMIKRARGDWQTAILESQNDRACIFASVSHEAKTILMLRT</sequence>
<evidence type="ECO:0000313" key="2">
    <source>
        <dbReference type="Proteomes" id="UP000033722"/>
    </source>
</evidence>
<reference evidence="1 2" key="1">
    <citation type="submission" date="2015-01" db="EMBL/GenBank/DDBJ databases">
        <title>Genome Sequencing of Rickettsiales.</title>
        <authorList>
            <person name="Daugherty S.C."/>
            <person name="Su Q."/>
            <person name="Abolude K."/>
            <person name="Beier-Sexton M."/>
            <person name="Carlyon J.A."/>
            <person name="Carter R."/>
            <person name="Day N.P."/>
            <person name="Dumler S.J."/>
            <person name="Dyachenko V."/>
            <person name="Godinez A."/>
            <person name="Kurtti T.J."/>
            <person name="Lichay M."/>
            <person name="Mullins K.E."/>
            <person name="Ott S."/>
            <person name="Pappas-Brown V."/>
            <person name="Paris D.H."/>
            <person name="Patel P."/>
            <person name="Richards A.L."/>
            <person name="Sadzewicz L."/>
            <person name="Sears K."/>
            <person name="Seidman D."/>
            <person name="Sengamalay N."/>
            <person name="Stenos J."/>
            <person name="Tallon L.J."/>
            <person name="Vincent G."/>
            <person name="Fraser C.M."/>
            <person name="Munderloh U."/>
            <person name="Dunning-Hotopp J.C."/>
        </authorList>
    </citation>
    <scope>NUCLEOTIDE SEQUENCE [LARGE SCALE GENOMIC DNA]</scope>
    <source>
        <strain evidence="1 2">CRT53-1</strain>
    </source>
</reference>
<evidence type="ECO:0000313" key="1">
    <source>
        <dbReference type="EMBL" id="KJV85642.1"/>
    </source>
</evidence>
<dbReference type="Proteomes" id="UP000033722">
    <property type="component" value="Unassembled WGS sequence"/>
</dbReference>
<gene>
    <name evidence="1" type="ORF">APHCRT_1005</name>
</gene>